<protein>
    <submittedName>
        <fullName evidence="2">Rpn family recombination-promoting nuclease/putative transposase</fullName>
    </submittedName>
</protein>
<evidence type="ECO:0000313" key="2">
    <source>
        <dbReference type="EMBL" id="HJB91544.1"/>
    </source>
</evidence>
<evidence type="ECO:0000313" key="3">
    <source>
        <dbReference type="Proteomes" id="UP000886883"/>
    </source>
</evidence>
<reference evidence="2" key="2">
    <citation type="submission" date="2021-04" db="EMBL/GenBank/DDBJ databases">
        <authorList>
            <person name="Gilroy R."/>
        </authorList>
    </citation>
    <scope>NUCLEOTIDE SEQUENCE</scope>
    <source>
        <strain evidence="2">USAMLcec3-2134</strain>
    </source>
</reference>
<gene>
    <name evidence="2" type="ORF">H9763_08780</name>
</gene>
<evidence type="ECO:0000256" key="1">
    <source>
        <dbReference type="SAM" id="MobiDB-lite"/>
    </source>
</evidence>
<dbReference type="Proteomes" id="UP000886883">
    <property type="component" value="Unassembled WGS sequence"/>
</dbReference>
<feature type="region of interest" description="Disordered" evidence="1">
    <location>
        <begin position="1"/>
        <end position="22"/>
    </location>
</feature>
<dbReference type="AlphaFoldDB" id="A0A9D2MS37"/>
<reference evidence="2" key="1">
    <citation type="journal article" date="2021" name="PeerJ">
        <title>Extensive microbial diversity within the chicken gut microbiome revealed by metagenomics and culture.</title>
        <authorList>
            <person name="Gilroy R."/>
            <person name="Ravi A."/>
            <person name="Getino M."/>
            <person name="Pursley I."/>
            <person name="Horton D.L."/>
            <person name="Alikhan N.F."/>
            <person name="Baker D."/>
            <person name="Gharbi K."/>
            <person name="Hall N."/>
            <person name="Watson M."/>
            <person name="Adriaenssens E.M."/>
            <person name="Foster-Nyarko E."/>
            <person name="Jarju S."/>
            <person name="Secka A."/>
            <person name="Antonio M."/>
            <person name="Oren A."/>
            <person name="Chaudhuri R.R."/>
            <person name="La Ragione R."/>
            <person name="Hildebrand F."/>
            <person name="Pallen M.J."/>
        </authorList>
    </citation>
    <scope>NUCLEOTIDE SEQUENCE</scope>
    <source>
        <strain evidence="2">USAMLcec3-2134</strain>
    </source>
</reference>
<accession>A0A9D2MS37</accession>
<feature type="compositionally biased region" description="Basic and acidic residues" evidence="1">
    <location>
        <begin position="1"/>
        <end position="11"/>
    </location>
</feature>
<proteinExistence type="predicted"/>
<dbReference type="EMBL" id="DWXE01000031">
    <property type="protein sequence ID" value="HJB91544.1"/>
    <property type="molecule type" value="Genomic_DNA"/>
</dbReference>
<sequence length="265" mass="30320">EDADRKERLTPSDRNIVGGNTEDGSLREQTVYYDIRLNAAAPGKIPVCLIINIEAQRDFTPGYPVEKRAIYYCCRLISSQYGTIFTNSEYGKIRKVYSIWFCTQVPERKKNSIQKISLTQEQVFGESISEKENVDLMQAVIVNLGDEDAPVDHRILRLMNVLLSERADARSKQKVMEEEFHIAMTKELESEVSEMCNLGYGIYENGMKEGRAEGFEEGREEGITGSIDLLRESGIDDEIIVEKIMKRFRLTRLEAENYVYETCAV</sequence>
<comment type="caution">
    <text evidence="2">The sequence shown here is derived from an EMBL/GenBank/DDBJ whole genome shotgun (WGS) entry which is preliminary data.</text>
</comment>
<name>A0A9D2MS37_9FIRM</name>
<feature type="non-terminal residue" evidence="2">
    <location>
        <position position="1"/>
    </location>
</feature>
<organism evidence="2 3">
    <name type="scientific">Candidatus Eisenbergiella merdigallinarum</name>
    <dbReference type="NCBI Taxonomy" id="2838552"/>
    <lineage>
        <taxon>Bacteria</taxon>
        <taxon>Bacillati</taxon>
        <taxon>Bacillota</taxon>
        <taxon>Clostridia</taxon>
        <taxon>Lachnospirales</taxon>
        <taxon>Lachnospiraceae</taxon>
        <taxon>Eisenbergiella</taxon>
    </lineage>
</organism>